<dbReference type="CTD" id="41562"/>
<keyword evidence="10" id="KW-1185">Reference proteome</keyword>
<dbReference type="PANTHER" id="PTHR13257">
    <property type="entry name" value="NUCLEOPORIN NUP84-RELATED"/>
    <property type="match status" value="1"/>
</dbReference>
<dbReference type="AlphaFoldDB" id="A0A8I6RAX9"/>
<dbReference type="GO" id="GO:0006406">
    <property type="term" value="P:mRNA export from nucleus"/>
    <property type="evidence" value="ECO:0007669"/>
    <property type="project" value="TreeGrafter"/>
</dbReference>
<name>A0A8I6RAX9_CIMLE</name>
<dbReference type="Proteomes" id="UP000494040">
    <property type="component" value="Unassembled WGS sequence"/>
</dbReference>
<dbReference type="PANTHER" id="PTHR13257:SF0">
    <property type="entry name" value="NUCLEAR PORE COMPLEX PROTEIN NUP88"/>
    <property type="match status" value="1"/>
</dbReference>
<dbReference type="RefSeq" id="XP_014240471.1">
    <property type="nucleotide sequence ID" value="XM_014384985.2"/>
</dbReference>
<protein>
    <recommendedName>
        <fullName evidence="11">Nuclear pore complex protein Nup88</fullName>
    </recommendedName>
</protein>
<dbReference type="GO" id="GO:0017056">
    <property type="term" value="F:structural constituent of nuclear pore"/>
    <property type="evidence" value="ECO:0007669"/>
    <property type="project" value="InterPro"/>
</dbReference>
<evidence type="ECO:0008006" key="11">
    <source>
        <dbReference type="Google" id="ProtNLM"/>
    </source>
</evidence>
<reference evidence="9" key="1">
    <citation type="submission" date="2022-01" db="UniProtKB">
        <authorList>
            <consortium name="EnsemblMetazoa"/>
        </authorList>
    </citation>
    <scope>IDENTIFICATION</scope>
</reference>
<keyword evidence="4" id="KW-0653">Protein transport</keyword>
<evidence type="ECO:0000256" key="7">
    <source>
        <dbReference type="ARBA" id="ARBA00023242"/>
    </source>
</evidence>
<dbReference type="GO" id="GO:0005643">
    <property type="term" value="C:nuclear pore"/>
    <property type="evidence" value="ECO:0007669"/>
    <property type="project" value="UniProtKB-SubCell"/>
</dbReference>
<evidence type="ECO:0000256" key="3">
    <source>
        <dbReference type="ARBA" id="ARBA00022816"/>
    </source>
</evidence>
<evidence type="ECO:0000256" key="6">
    <source>
        <dbReference type="ARBA" id="ARBA00023132"/>
    </source>
</evidence>
<sequence>MSLEVSILSQHDLFKNWAPVASRPKFSRRLAYSLDRIFTWNPTENSVHVVNVKHCVRDKDLKTQVVFELTPKLLFEVEGLEPNPSCTLLCLSGKNGVAIVNLPERWSQAKSTVNFTSIGQRLFLGEQHQLRQVRWHPGSPSDSHLVILTSDECLRCYSVADGDMLWKCFLSKRAASWHSNIPGKVSLGDTPVDFDFGPPPFDEDLLQIKWPILVLWGHGDVYSVVSSLNKEKTSLDGPLRMFPPSDDNYGTDASSIIVLNSSPPIVVLSTCTGTLYHCLLMGSEEPEHKNDKSLYVIEGVELNVGITLWEDDDLVSTKIALMKDPVESSRYFCIHDGGIHSVMVPIVSKLYEFLNENDDDFGSYKISSSVDYLICTGLNSENSLKSSPILGCAFLDLSMTLLVLLQSGVLMNIKMLPKTIYSVEPLAVERSKSDSDGFLLMIENALNENGIMSVLPMVKLPDMTPQAWLEIVMRTSQHCRKVLKVHESVAAQIAERAGAIRAAVSTELIQIEKLVGERAKLQETAEQIAERYEELNEKQNNLISRIEDVMKTTYNQDPKLSQKEKETVNYLNSLSHKLTRHEKDLNRVRTMQKYQASVSKEVGSLLDNKDFYLDDTRTKAIRQELGALSTDINEVAHKVRDMWSCLRDSGVYK</sequence>
<evidence type="ECO:0000313" key="10">
    <source>
        <dbReference type="Proteomes" id="UP000494040"/>
    </source>
</evidence>
<comment type="subcellular location">
    <subcellularLocation>
        <location evidence="1">Nucleus</location>
        <location evidence="1">Nuclear pore complex</location>
    </subcellularLocation>
</comment>
<keyword evidence="3" id="KW-0509">mRNA transport</keyword>
<evidence type="ECO:0000313" key="9">
    <source>
        <dbReference type="EnsemblMetazoa" id="XP_014240471.1"/>
    </source>
</evidence>
<keyword evidence="7" id="KW-0539">Nucleus</keyword>
<dbReference type="InterPro" id="IPR019321">
    <property type="entry name" value="Nucleoporin_Nup88"/>
</dbReference>
<dbReference type="EnsemblMetazoa" id="XM_014384985.2">
    <property type="protein sequence ID" value="XP_014240471.1"/>
    <property type="gene ID" value="LOC106661522"/>
</dbReference>
<dbReference type="OrthoDB" id="341482at2759"/>
<dbReference type="GO" id="GO:0000055">
    <property type="term" value="P:ribosomal large subunit export from nucleus"/>
    <property type="evidence" value="ECO:0007669"/>
    <property type="project" value="InterPro"/>
</dbReference>
<evidence type="ECO:0000256" key="1">
    <source>
        <dbReference type="ARBA" id="ARBA00004567"/>
    </source>
</evidence>
<organism evidence="9 10">
    <name type="scientific">Cimex lectularius</name>
    <name type="common">Bed bug</name>
    <name type="synonym">Acanthia lectularia</name>
    <dbReference type="NCBI Taxonomy" id="79782"/>
    <lineage>
        <taxon>Eukaryota</taxon>
        <taxon>Metazoa</taxon>
        <taxon>Ecdysozoa</taxon>
        <taxon>Arthropoda</taxon>
        <taxon>Hexapoda</taxon>
        <taxon>Insecta</taxon>
        <taxon>Pterygota</taxon>
        <taxon>Neoptera</taxon>
        <taxon>Paraneoptera</taxon>
        <taxon>Hemiptera</taxon>
        <taxon>Heteroptera</taxon>
        <taxon>Panheteroptera</taxon>
        <taxon>Cimicomorpha</taxon>
        <taxon>Cimicidae</taxon>
        <taxon>Cimex</taxon>
    </lineage>
</organism>
<dbReference type="GO" id="GO:0006606">
    <property type="term" value="P:protein import into nucleus"/>
    <property type="evidence" value="ECO:0007669"/>
    <property type="project" value="TreeGrafter"/>
</dbReference>
<keyword evidence="6" id="KW-0906">Nuclear pore complex</keyword>
<feature type="coiled-coil region" evidence="8">
    <location>
        <begin position="511"/>
        <end position="552"/>
    </location>
</feature>
<dbReference type="OMA" id="PIYVICE"/>
<evidence type="ECO:0000256" key="4">
    <source>
        <dbReference type="ARBA" id="ARBA00022927"/>
    </source>
</evidence>
<evidence type="ECO:0000256" key="8">
    <source>
        <dbReference type="SAM" id="Coils"/>
    </source>
</evidence>
<evidence type="ECO:0000256" key="2">
    <source>
        <dbReference type="ARBA" id="ARBA00022448"/>
    </source>
</evidence>
<accession>A0A8I6RAX9</accession>
<keyword evidence="5" id="KW-0811">Translocation</keyword>
<keyword evidence="8" id="KW-0175">Coiled coil</keyword>
<dbReference type="GO" id="GO:0000056">
    <property type="term" value="P:ribosomal small subunit export from nucleus"/>
    <property type="evidence" value="ECO:0007669"/>
    <property type="project" value="InterPro"/>
</dbReference>
<evidence type="ECO:0000256" key="5">
    <source>
        <dbReference type="ARBA" id="ARBA00023010"/>
    </source>
</evidence>
<proteinExistence type="predicted"/>
<dbReference type="InterPro" id="IPR037700">
    <property type="entry name" value="NUP88/NUP82"/>
</dbReference>
<keyword evidence="2" id="KW-0813">Transport</keyword>
<dbReference type="Pfam" id="PF10168">
    <property type="entry name" value="Nup88"/>
    <property type="match status" value="1"/>
</dbReference>
<dbReference type="KEGG" id="clec:106661522"/>
<dbReference type="GeneID" id="106661522"/>